<dbReference type="Proteomes" id="UP000314982">
    <property type="component" value="Unassembled WGS sequence"/>
</dbReference>
<dbReference type="AlphaFoldDB" id="A0A4W5LRH5"/>
<protein>
    <submittedName>
        <fullName evidence="1">Uncharacterized protein</fullName>
    </submittedName>
</protein>
<dbReference type="Ensembl" id="ENSHHUT00000029698.1">
    <property type="protein sequence ID" value="ENSHHUP00000028523.1"/>
    <property type="gene ID" value="ENSHHUG00000018177.1"/>
</dbReference>
<name>A0A4W5LRH5_9TELE</name>
<evidence type="ECO:0000313" key="2">
    <source>
        <dbReference type="Proteomes" id="UP000314982"/>
    </source>
</evidence>
<dbReference type="GeneTree" id="ENSGT00940000158848"/>
<evidence type="ECO:0000313" key="1">
    <source>
        <dbReference type="Ensembl" id="ENSHHUP00000028523.1"/>
    </source>
</evidence>
<keyword evidence="2" id="KW-1185">Reference proteome</keyword>
<reference evidence="1" key="3">
    <citation type="submission" date="2025-09" db="UniProtKB">
        <authorList>
            <consortium name="Ensembl"/>
        </authorList>
    </citation>
    <scope>IDENTIFICATION</scope>
</reference>
<accession>A0A4W5LRH5</accession>
<reference evidence="2" key="1">
    <citation type="submission" date="2018-06" db="EMBL/GenBank/DDBJ databases">
        <title>Genome assembly of Danube salmon.</title>
        <authorList>
            <person name="Macqueen D.J."/>
            <person name="Gundappa M.K."/>
        </authorList>
    </citation>
    <scope>NUCLEOTIDE SEQUENCE [LARGE SCALE GENOMIC DNA]</scope>
</reference>
<proteinExistence type="predicted"/>
<sequence length="138" mass="15205">VLSSGCRPVEAGVQGADGADVTELRFPSTQLPSGIPPGQVLQALKWLVPSLCLQSCWVLHSIQSIHSCWVLHSFSPLRFHNELVLRNAVELVKQDLVADKEMPVKVEAAIALQTLVSNQEQGLRFTHMHGRAHVHTQM</sequence>
<dbReference type="InterPro" id="IPR011989">
    <property type="entry name" value="ARM-like"/>
</dbReference>
<dbReference type="Gene3D" id="1.25.10.10">
    <property type="entry name" value="Leucine-rich Repeat Variant"/>
    <property type="match status" value="1"/>
</dbReference>
<reference evidence="1" key="2">
    <citation type="submission" date="2025-08" db="UniProtKB">
        <authorList>
            <consortium name="Ensembl"/>
        </authorList>
    </citation>
    <scope>IDENTIFICATION</scope>
</reference>
<organism evidence="1 2">
    <name type="scientific">Hucho hucho</name>
    <name type="common">huchen</name>
    <dbReference type="NCBI Taxonomy" id="62062"/>
    <lineage>
        <taxon>Eukaryota</taxon>
        <taxon>Metazoa</taxon>
        <taxon>Chordata</taxon>
        <taxon>Craniata</taxon>
        <taxon>Vertebrata</taxon>
        <taxon>Euteleostomi</taxon>
        <taxon>Actinopterygii</taxon>
        <taxon>Neopterygii</taxon>
        <taxon>Teleostei</taxon>
        <taxon>Protacanthopterygii</taxon>
        <taxon>Salmoniformes</taxon>
        <taxon>Salmonidae</taxon>
        <taxon>Salmoninae</taxon>
        <taxon>Hucho</taxon>
    </lineage>
</organism>